<evidence type="ECO:0000313" key="2">
    <source>
        <dbReference type="EMBL" id="CAG8776072.1"/>
    </source>
</evidence>
<dbReference type="Proteomes" id="UP000789342">
    <property type="component" value="Unassembled WGS sequence"/>
</dbReference>
<sequence>MAKSHSTPTYEEVSSMLNISRCESPVDQRDQSASPTQRSPSRRDETTNRDNASNLGRDL</sequence>
<dbReference type="OrthoDB" id="2376375at2759"/>
<feature type="region of interest" description="Disordered" evidence="1">
    <location>
        <begin position="1"/>
        <end position="59"/>
    </location>
</feature>
<dbReference type="EMBL" id="CAJVPV010049390">
    <property type="protein sequence ID" value="CAG8776072.1"/>
    <property type="molecule type" value="Genomic_DNA"/>
</dbReference>
<proteinExistence type="predicted"/>
<protein>
    <submittedName>
        <fullName evidence="2">4918_t:CDS:1</fullName>
    </submittedName>
</protein>
<feature type="compositionally biased region" description="Polar residues" evidence="1">
    <location>
        <begin position="49"/>
        <end position="59"/>
    </location>
</feature>
<organism evidence="2 3">
    <name type="scientific">Acaulospora morrowiae</name>
    <dbReference type="NCBI Taxonomy" id="94023"/>
    <lineage>
        <taxon>Eukaryota</taxon>
        <taxon>Fungi</taxon>
        <taxon>Fungi incertae sedis</taxon>
        <taxon>Mucoromycota</taxon>
        <taxon>Glomeromycotina</taxon>
        <taxon>Glomeromycetes</taxon>
        <taxon>Diversisporales</taxon>
        <taxon>Acaulosporaceae</taxon>
        <taxon>Acaulospora</taxon>
    </lineage>
</organism>
<feature type="non-terminal residue" evidence="2">
    <location>
        <position position="59"/>
    </location>
</feature>
<reference evidence="2" key="1">
    <citation type="submission" date="2021-06" db="EMBL/GenBank/DDBJ databases">
        <authorList>
            <person name="Kallberg Y."/>
            <person name="Tangrot J."/>
            <person name="Rosling A."/>
        </authorList>
    </citation>
    <scope>NUCLEOTIDE SEQUENCE</scope>
    <source>
        <strain evidence="2">CL551</strain>
    </source>
</reference>
<name>A0A9N9JDV2_9GLOM</name>
<accession>A0A9N9JDV2</accession>
<dbReference type="AlphaFoldDB" id="A0A9N9JDV2"/>
<gene>
    <name evidence="2" type="ORF">AMORRO_LOCUS16930</name>
</gene>
<keyword evidence="3" id="KW-1185">Reference proteome</keyword>
<comment type="caution">
    <text evidence="2">The sequence shown here is derived from an EMBL/GenBank/DDBJ whole genome shotgun (WGS) entry which is preliminary data.</text>
</comment>
<feature type="non-terminal residue" evidence="2">
    <location>
        <position position="1"/>
    </location>
</feature>
<evidence type="ECO:0000313" key="3">
    <source>
        <dbReference type="Proteomes" id="UP000789342"/>
    </source>
</evidence>
<evidence type="ECO:0000256" key="1">
    <source>
        <dbReference type="SAM" id="MobiDB-lite"/>
    </source>
</evidence>